<dbReference type="Proteomes" id="UP001497516">
    <property type="component" value="Chromosome 10"/>
</dbReference>
<organism evidence="2 3">
    <name type="scientific">Linum trigynum</name>
    <dbReference type="NCBI Taxonomy" id="586398"/>
    <lineage>
        <taxon>Eukaryota</taxon>
        <taxon>Viridiplantae</taxon>
        <taxon>Streptophyta</taxon>
        <taxon>Embryophyta</taxon>
        <taxon>Tracheophyta</taxon>
        <taxon>Spermatophyta</taxon>
        <taxon>Magnoliopsida</taxon>
        <taxon>eudicotyledons</taxon>
        <taxon>Gunneridae</taxon>
        <taxon>Pentapetalae</taxon>
        <taxon>rosids</taxon>
        <taxon>fabids</taxon>
        <taxon>Malpighiales</taxon>
        <taxon>Linaceae</taxon>
        <taxon>Linum</taxon>
    </lineage>
</organism>
<proteinExistence type="predicted"/>
<accession>A0AAV2D0P7</accession>
<gene>
    <name evidence="2" type="ORF">LTRI10_LOCUS9297</name>
</gene>
<feature type="compositionally biased region" description="Polar residues" evidence="1">
    <location>
        <begin position="8"/>
        <end position="19"/>
    </location>
</feature>
<feature type="compositionally biased region" description="Polar residues" evidence="1">
    <location>
        <begin position="143"/>
        <end position="161"/>
    </location>
</feature>
<sequence>MEEENDQTRGNTQENTPNASHGGDRAGANRPQEKLKQAPTTNKGTKEAGNGQTKKPTNTVKNPLSARDGADKQREVHPGNMDHLENVQQQASPIHQQDVNHMDTGEGVRATQAPHPPFHLDANNKTLNSVASGRPPNIAIDETMNSGEVPNPAVNPTSLRSSDGFAHQ</sequence>
<keyword evidence="3" id="KW-1185">Reference proteome</keyword>
<evidence type="ECO:0000313" key="2">
    <source>
        <dbReference type="EMBL" id="CAL1362085.1"/>
    </source>
</evidence>
<feature type="compositionally biased region" description="Polar residues" evidence="1">
    <location>
        <begin position="86"/>
        <end position="97"/>
    </location>
</feature>
<evidence type="ECO:0000256" key="1">
    <source>
        <dbReference type="SAM" id="MobiDB-lite"/>
    </source>
</evidence>
<protein>
    <submittedName>
        <fullName evidence="2">Uncharacterized protein</fullName>
    </submittedName>
</protein>
<evidence type="ECO:0000313" key="3">
    <source>
        <dbReference type="Proteomes" id="UP001497516"/>
    </source>
</evidence>
<feature type="region of interest" description="Disordered" evidence="1">
    <location>
        <begin position="1"/>
        <end position="168"/>
    </location>
</feature>
<feature type="compositionally biased region" description="Polar residues" evidence="1">
    <location>
        <begin position="50"/>
        <end position="62"/>
    </location>
</feature>
<dbReference type="EMBL" id="OZ034814">
    <property type="protein sequence ID" value="CAL1362085.1"/>
    <property type="molecule type" value="Genomic_DNA"/>
</dbReference>
<reference evidence="2 3" key="1">
    <citation type="submission" date="2024-04" db="EMBL/GenBank/DDBJ databases">
        <authorList>
            <person name="Fracassetti M."/>
        </authorList>
    </citation>
    <scope>NUCLEOTIDE SEQUENCE [LARGE SCALE GENOMIC DNA]</scope>
</reference>
<name>A0AAV2D0P7_9ROSI</name>
<dbReference type="AlphaFoldDB" id="A0AAV2D0P7"/>
<feature type="compositionally biased region" description="Basic and acidic residues" evidence="1">
    <location>
        <begin position="68"/>
        <end position="85"/>
    </location>
</feature>